<dbReference type="InterPro" id="IPR001279">
    <property type="entry name" value="Metallo-B-lactamas"/>
</dbReference>
<dbReference type="Pfam" id="PF12706">
    <property type="entry name" value="Lactamase_B_2"/>
    <property type="match status" value="1"/>
</dbReference>
<evidence type="ECO:0000259" key="1">
    <source>
        <dbReference type="Pfam" id="PF12706"/>
    </source>
</evidence>
<feature type="non-terminal residue" evidence="2">
    <location>
        <position position="214"/>
    </location>
</feature>
<dbReference type="Gene3D" id="3.60.15.10">
    <property type="entry name" value="Ribonuclease Z/Hydroxyacylglutathione hydrolase-like"/>
    <property type="match status" value="1"/>
</dbReference>
<protein>
    <recommendedName>
        <fullName evidence="1">Metallo-beta-lactamase domain-containing protein</fullName>
    </recommendedName>
</protein>
<proteinExistence type="predicted"/>
<feature type="domain" description="Metallo-beta-lactamase" evidence="1">
    <location>
        <begin position="4"/>
        <end position="182"/>
    </location>
</feature>
<dbReference type="EMBL" id="BARU01004828">
    <property type="protein sequence ID" value="GAH24085.1"/>
    <property type="molecule type" value="Genomic_DNA"/>
</dbReference>
<dbReference type="PANTHER" id="PTHR42663:SF6">
    <property type="entry name" value="HYDROLASE C777.06C-RELATED"/>
    <property type="match status" value="1"/>
</dbReference>
<reference evidence="2" key="1">
    <citation type="journal article" date="2014" name="Front. Microbiol.">
        <title>High frequency of phylogenetically diverse reductive dehalogenase-homologous genes in deep subseafloor sedimentary metagenomes.</title>
        <authorList>
            <person name="Kawai M."/>
            <person name="Futagami T."/>
            <person name="Toyoda A."/>
            <person name="Takaki Y."/>
            <person name="Nishi S."/>
            <person name="Hori S."/>
            <person name="Arai W."/>
            <person name="Tsubouchi T."/>
            <person name="Morono Y."/>
            <person name="Uchiyama I."/>
            <person name="Ito T."/>
            <person name="Fujiyama A."/>
            <person name="Inagaki F."/>
            <person name="Takami H."/>
        </authorList>
    </citation>
    <scope>NUCLEOTIDE SEQUENCE</scope>
    <source>
        <strain evidence="2">Expedition CK06-06</strain>
    </source>
</reference>
<dbReference type="SUPFAM" id="SSF56281">
    <property type="entry name" value="Metallo-hydrolase/oxidoreductase"/>
    <property type="match status" value="1"/>
</dbReference>
<gene>
    <name evidence="2" type="ORF">S03H2_09472</name>
</gene>
<dbReference type="AlphaFoldDB" id="X1EUW2"/>
<sequence length="214" mass="23958">SAQQKLKAILLTHQHYDHIRDVPTIAMNFALHGTTINIYSIQPVYDALSTHLLDGKLYPNFLEKPQGNPTIKFTMVEPYQTVQIEGYNILAVPVHHTDLTVGYQITSPDGKIAFYTGDTGPGLTECWGYVSPQLLITEVTAPDRYEEFAKGSGHLTPKLLKEELIIFRKIKGYLPRVVVVHMNPRLEKEIEAEIAAVAKALNNSINLGYEGMQL</sequence>
<dbReference type="InterPro" id="IPR036866">
    <property type="entry name" value="RibonucZ/Hydroxyglut_hydro"/>
</dbReference>
<feature type="non-terminal residue" evidence="2">
    <location>
        <position position="1"/>
    </location>
</feature>
<dbReference type="PANTHER" id="PTHR42663">
    <property type="entry name" value="HYDROLASE C777.06C-RELATED-RELATED"/>
    <property type="match status" value="1"/>
</dbReference>
<name>X1EUW2_9ZZZZ</name>
<accession>X1EUW2</accession>
<comment type="caution">
    <text evidence="2">The sequence shown here is derived from an EMBL/GenBank/DDBJ whole genome shotgun (WGS) entry which is preliminary data.</text>
</comment>
<evidence type="ECO:0000313" key="2">
    <source>
        <dbReference type="EMBL" id="GAH24085.1"/>
    </source>
</evidence>
<organism evidence="2">
    <name type="scientific">marine sediment metagenome</name>
    <dbReference type="NCBI Taxonomy" id="412755"/>
    <lineage>
        <taxon>unclassified sequences</taxon>
        <taxon>metagenomes</taxon>
        <taxon>ecological metagenomes</taxon>
    </lineage>
</organism>